<dbReference type="InterPro" id="IPR050482">
    <property type="entry name" value="Sensor_HK_TwoCompSys"/>
</dbReference>
<evidence type="ECO:0000256" key="5">
    <source>
        <dbReference type="ARBA" id="ARBA00022741"/>
    </source>
</evidence>
<keyword evidence="9" id="KW-0472">Membrane</keyword>
<evidence type="ECO:0000256" key="4">
    <source>
        <dbReference type="ARBA" id="ARBA00022679"/>
    </source>
</evidence>
<sequence>MTRDLTRTQLVVDGVVAIVVGVLFLPFVMLSPIPGVSAVVVILLAAGLAVRRYSPASALSIAWFAVAIQLSGQQPANVYDAMILGVLYAVGRYGDGWVRWYGLVSAIGGGVIASVYTVAQVYGGGTIISMVEPANLSVAIFSIVTASAAAIFVLTIAWGLGVLMRQSAATRASRAEQFRLEQERRLAERTIVVEQERNRIARDMHDVVAHSLAVVIAQADGARYAMATAPQVGEAALETISETARAALVDVRVLLAELRHSQSGGPQPMIGDLDRLVEQMRAAGLDIRFEESGEARPMPASHQIAVYRIAQESLTNALRHGDRSRPVSVSVIWVPHGVVVRVQNEVLPGPVSSSPGHGIAGMRERAELTGGRLVAETIGDEAFRVEALIPFPQPLREANA</sequence>
<accession>A0A3S4C269</accession>
<keyword evidence="3" id="KW-0597">Phosphoprotein</keyword>
<evidence type="ECO:0000259" key="11">
    <source>
        <dbReference type="Pfam" id="PF23539"/>
    </source>
</evidence>
<name>A0A3S4C269_9MICO</name>
<dbReference type="InterPro" id="IPR055558">
    <property type="entry name" value="DUF7134"/>
</dbReference>
<dbReference type="InterPro" id="IPR011712">
    <property type="entry name" value="Sig_transdc_His_kin_sub3_dim/P"/>
</dbReference>
<feature type="transmembrane region" description="Helical" evidence="9">
    <location>
        <begin position="100"/>
        <end position="119"/>
    </location>
</feature>
<keyword evidence="9" id="KW-1133">Transmembrane helix</keyword>
<evidence type="ECO:0000256" key="7">
    <source>
        <dbReference type="ARBA" id="ARBA00022840"/>
    </source>
</evidence>
<proteinExistence type="predicted"/>
<comment type="catalytic activity">
    <reaction evidence="1">
        <text>ATP + protein L-histidine = ADP + protein N-phospho-L-histidine.</text>
        <dbReference type="EC" id="2.7.13.3"/>
    </reaction>
</comment>
<dbReference type="Gene3D" id="1.20.5.1930">
    <property type="match status" value="1"/>
</dbReference>
<dbReference type="OrthoDB" id="227596at2"/>
<evidence type="ECO:0000256" key="3">
    <source>
        <dbReference type="ARBA" id="ARBA00022553"/>
    </source>
</evidence>
<dbReference type="PANTHER" id="PTHR24421">
    <property type="entry name" value="NITRATE/NITRITE SENSOR PROTEIN NARX-RELATED"/>
    <property type="match status" value="1"/>
</dbReference>
<evidence type="ECO:0000256" key="8">
    <source>
        <dbReference type="ARBA" id="ARBA00023012"/>
    </source>
</evidence>
<dbReference type="Pfam" id="PF07730">
    <property type="entry name" value="HisKA_3"/>
    <property type="match status" value="1"/>
</dbReference>
<evidence type="ECO:0000256" key="2">
    <source>
        <dbReference type="ARBA" id="ARBA00012438"/>
    </source>
</evidence>
<keyword evidence="13" id="KW-1185">Reference proteome</keyword>
<feature type="transmembrane region" description="Helical" evidence="9">
    <location>
        <begin position="15"/>
        <end position="46"/>
    </location>
</feature>
<dbReference type="RefSeq" id="WP_128498757.1">
    <property type="nucleotide sequence ID" value="NZ_RZNC01000003.1"/>
</dbReference>
<dbReference type="EC" id="2.7.13.3" evidence="2"/>
<dbReference type="GO" id="GO:0016020">
    <property type="term" value="C:membrane"/>
    <property type="evidence" value="ECO:0007669"/>
    <property type="project" value="InterPro"/>
</dbReference>
<dbReference type="EMBL" id="RZNC01000003">
    <property type="protein sequence ID" value="RWZ61263.1"/>
    <property type="molecule type" value="Genomic_DNA"/>
</dbReference>
<dbReference type="SUPFAM" id="SSF55874">
    <property type="entry name" value="ATPase domain of HSP90 chaperone/DNA topoisomerase II/histidine kinase"/>
    <property type="match status" value="1"/>
</dbReference>
<protein>
    <recommendedName>
        <fullName evidence="2">histidine kinase</fullName>
        <ecNumber evidence="2">2.7.13.3</ecNumber>
    </recommendedName>
</protein>
<dbReference type="GO" id="GO:0046983">
    <property type="term" value="F:protein dimerization activity"/>
    <property type="evidence" value="ECO:0007669"/>
    <property type="project" value="InterPro"/>
</dbReference>
<evidence type="ECO:0000313" key="12">
    <source>
        <dbReference type="EMBL" id="RWZ61263.1"/>
    </source>
</evidence>
<feature type="domain" description="Signal transduction histidine kinase subgroup 3 dimerisation and phosphoacceptor" evidence="10">
    <location>
        <begin position="196"/>
        <end position="262"/>
    </location>
</feature>
<dbReference type="GO" id="GO:0000155">
    <property type="term" value="F:phosphorelay sensor kinase activity"/>
    <property type="evidence" value="ECO:0007669"/>
    <property type="project" value="InterPro"/>
</dbReference>
<evidence type="ECO:0000256" key="9">
    <source>
        <dbReference type="SAM" id="Phobius"/>
    </source>
</evidence>
<dbReference type="GO" id="GO:0005524">
    <property type="term" value="F:ATP binding"/>
    <property type="evidence" value="ECO:0007669"/>
    <property type="project" value="UniProtKB-KW"/>
</dbReference>
<dbReference type="InterPro" id="IPR036890">
    <property type="entry name" value="HATPase_C_sf"/>
</dbReference>
<dbReference type="Gene3D" id="3.30.565.10">
    <property type="entry name" value="Histidine kinase-like ATPase, C-terminal domain"/>
    <property type="match status" value="1"/>
</dbReference>
<keyword evidence="4" id="KW-0808">Transferase</keyword>
<organism evidence="12 13">
    <name type="scientific">Labedella populi</name>
    <dbReference type="NCBI Taxonomy" id="2498850"/>
    <lineage>
        <taxon>Bacteria</taxon>
        <taxon>Bacillati</taxon>
        <taxon>Actinomycetota</taxon>
        <taxon>Actinomycetes</taxon>
        <taxon>Micrococcales</taxon>
        <taxon>Microbacteriaceae</taxon>
        <taxon>Labedella</taxon>
    </lineage>
</organism>
<keyword evidence="5" id="KW-0547">Nucleotide-binding</keyword>
<reference evidence="12 13" key="1">
    <citation type="submission" date="2018-12" db="EMBL/GenBank/DDBJ databases">
        <authorList>
            <person name="Li F."/>
        </authorList>
    </citation>
    <scope>NUCLEOTIDE SEQUENCE [LARGE SCALE GENOMIC DNA]</scope>
    <source>
        <strain evidence="12 13">8H24J-4-2</strain>
    </source>
</reference>
<keyword evidence="7" id="KW-0067">ATP-binding</keyword>
<feature type="transmembrane region" description="Helical" evidence="9">
    <location>
        <begin position="53"/>
        <end position="70"/>
    </location>
</feature>
<evidence type="ECO:0000259" key="10">
    <source>
        <dbReference type="Pfam" id="PF07730"/>
    </source>
</evidence>
<evidence type="ECO:0000256" key="6">
    <source>
        <dbReference type="ARBA" id="ARBA00022777"/>
    </source>
</evidence>
<dbReference type="Pfam" id="PF23539">
    <property type="entry name" value="DUF7134"/>
    <property type="match status" value="1"/>
</dbReference>
<comment type="caution">
    <text evidence="12">The sequence shown here is derived from an EMBL/GenBank/DDBJ whole genome shotgun (WGS) entry which is preliminary data.</text>
</comment>
<keyword evidence="6 12" id="KW-0418">Kinase</keyword>
<dbReference type="CDD" id="cd16917">
    <property type="entry name" value="HATPase_UhpB-NarQ-NarX-like"/>
    <property type="match status" value="1"/>
</dbReference>
<dbReference type="PANTHER" id="PTHR24421:SF10">
    <property type="entry name" value="NITRATE_NITRITE SENSOR PROTEIN NARQ"/>
    <property type="match status" value="1"/>
</dbReference>
<evidence type="ECO:0000256" key="1">
    <source>
        <dbReference type="ARBA" id="ARBA00000085"/>
    </source>
</evidence>
<feature type="domain" description="DUF7134" evidence="11">
    <location>
        <begin position="5"/>
        <end position="166"/>
    </location>
</feature>
<keyword evidence="9" id="KW-0812">Transmembrane</keyword>
<dbReference type="Proteomes" id="UP000288603">
    <property type="component" value="Unassembled WGS sequence"/>
</dbReference>
<gene>
    <name evidence="12" type="ORF">ELQ92_09620</name>
</gene>
<keyword evidence="8" id="KW-0902">Two-component regulatory system</keyword>
<feature type="transmembrane region" description="Helical" evidence="9">
    <location>
        <begin position="139"/>
        <end position="164"/>
    </location>
</feature>
<evidence type="ECO:0000313" key="13">
    <source>
        <dbReference type="Proteomes" id="UP000288603"/>
    </source>
</evidence>
<dbReference type="AlphaFoldDB" id="A0A3S4C269"/>